<comment type="caution">
    <text evidence="2">The sequence shown here is derived from an EMBL/GenBank/DDBJ whole genome shotgun (WGS) entry which is preliminary data.</text>
</comment>
<dbReference type="CDD" id="cd01741">
    <property type="entry name" value="GATase1_1"/>
    <property type="match status" value="1"/>
</dbReference>
<evidence type="ECO:0000259" key="1">
    <source>
        <dbReference type="Pfam" id="PF00117"/>
    </source>
</evidence>
<feature type="domain" description="Glutamine amidotransferase" evidence="1">
    <location>
        <begin position="24"/>
        <end position="185"/>
    </location>
</feature>
<dbReference type="PANTHER" id="PTHR42695">
    <property type="entry name" value="GLUTAMINE AMIDOTRANSFERASE YLR126C-RELATED"/>
    <property type="match status" value="1"/>
</dbReference>
<dbReference type="EMBL" id="JACBYW010000001">
    <property type="protein sequence ID" value="NYH76687.1"/>
    <property type="molecule type" value="Genomic_DNA"/>
</dbReference>
<dbReference type="AlphaFoldDB" id="A0A852Z326"/>
<accession>A0A852Z326</accession>
<dbReference type="InterPro" id="IPR044992">
    <property type="entry name" value="ChyE-like"/>
</dbReference>
<keyword evidence="2" id="KW-0808">Transferase</keyword>
<name>A0A852Z326_9ACTN</name>
<organism evidence="2 3">
    <name type="scientific">Actinopolyspora biskrensis</name>
    <dbReference type="NCBI Taxonomy" id="1470178"/>
    <lineage>
        <taxon>Bacteria</taxon>
        <taxon>Bacillati</taxon>
        <taxon>Actinomycetota</taxon>
        <taxon>Actinomycetes</taxon>
        <taxon>Actinopolysporales</taxon>
        <taxon>Actinopolysporaceae</taxon>
        <taxon>Actinopolyspora</taxon>
    </lineage>
</organism>
<protein>
    <submittedName>
        <fullName evidence="2">GMP synthase-like glutamine amidotransferase</fullName>
    </submittedName>
</protein>
<proteinExistence type="predicted"/>
<keyword evidence="2" id="KW-0315">Glutamine amidotransferase</keyword>
<evidence type="ECO:0000313" key="2">
    <source>
        <dbReference type="EMBL" id="NYH76687.1"/>
    </source>
</evidence>
<dbReference type="InterPro" id="IPR029062">
    <property type="entry name" value="Class_I_gatase-like"/>
</dbReference>
<dbReference type="PROSITE" id="PS51273">
    <property type="entry name" value="GATASE_TYPE_1"/>
    <property type="match status" value="1"/>
</dbReference>
<dbReference type="Gene3D" id="3.40.50.880">
    <property type="match status" value="1"/>
</dbReference>
<evidence type="ECO:0000313" key="3">
    <source>
        <dbReference type="Proteomes" id="UP000548304"/>
    </source>
</evidence>
<reference evidence="2 3" key="1">
    <citation type="submission" date="2020-07" db="EMBL/GenBank/DDBJ databases">
        <title>Genomic Encyclopedia of Type Strains, Phase III (KMG-III): the genomes of soil and plant-associated and newly described type strains.</title>
        <authorList>
            <person name="Whitman W."/>
        </authorList>
    </citation>
    <scope>NUCLEOTIDE SEQUENCE [LARGE SCALE GENOMIC DNA]</scope>
    <source>
        <strain evidence="2 3">CECT 8576</strain>
    </source>
</reference>
<dbReference type="GO" id="GO:0005829">
    <property type="term" value="C:cytosol"/>
    <property type="evidence" value="ECO:0007669"/>
    <property type="project" value="TreeGrafter"/>
</dbReference>
<sequence>MAEARILVVQPSESAPVGKLGDWLGESGAELDVVDPAREAVPERPDEYSGVVVLDGGMSATADPQHPWLGTLRKLLSTSTSSGTPVLAVGLGAQLLAMATGGRLRTRADGPEAGTLLVAKRDAAAEDVLIGPLPLTPDVFQFHREEISALPPTAQLLAASPRGENQAFRVGTRAYGLQFHIETTPEIVRGMVAGDPEIAATIRPGQLDEEHLEQFHADLEESWKPVAERFAEMAATPPEERTTTRSLPLA</sequence>
<dbReference type="PANTHER" id="PTHR42695:SF5">
    <property type="entry name" value="GLUTAMINE AMIDOTRANSFERASE YLR126C-RELATED"/>
    <property type="match status" value="1"/>
</dbReference>
<keyword evidence="3" id="KW-1185">Reference proteome</keyword>
<dbReference type="GO" id="GO:0016740">
    <property type="term" value="F:transferase activity"/>
    <property type="evidence" value="ECO:0007669"/>
    <property type="project" value="UniProtKB-KW"/>
</dbReference>
<dbReference type="Proteomes" id="UP000548304">
    <property type="component" value="Unassembled WGS sequence"/>
</dbReference>
<dbReference type="InterPro" id="IPR017926">
    <property type="entry name" value="GATASE"/>
</dbReference>
<dbReference type="RefSeq" id="WP_179533353.1">
    <property type="nucleotide sequence ID" value="NZ_JACBYW010000001.1"/>
</dbReference>
<gene>
    <name evidence="2" type="ORF">FHR84_000001</name>
</gene>
<dbReference type="SUPFAM" id="SSF52317">
    <property type="entry name" value="Class I glutamine amidotransferase-like"/>
    <property type="match status" value="1"/>
</dbReference>
<dbReference type="Pfam" id="PF00117">
    <property type="entry name" value="GATase"/>
    <property type="match status" value="1"/>
</dbReference>